<dbReference type="GO" id="GO:0008771">
    <property type="term" value="F:[citrate (pro-3S)-lyase] ligase activity"/>
    <property type="evidence" value="ECO:0007669"/>
    <property type="project" value="InterPro"/>
</dbReference>
<gene>
    <name evidence="4" type="ORF">PRLR5076_06500</name>
</gene>
<protein>
    <recommendedName>
        <fullName evidence="3">Citrate lyase ligase C-terminal domain-containing protein</fullName>
    </recommendedName>
</protein>
<dbReference type="Gene3D" id="3.40.50.620">
    <property type="entry name" value="HUPs"/>
    <property type="match status" value="1"/>
</dbReference>
<accession>A0A9R1CWQ2</accession>
<dbReference type="RefSeq" id="WP_223928268.1">
    <property type="nucleotide sequence ID" value="NZ_BPTU01000004.1"/>
</dbReference>
<dbReference type="AlphaFoldDB" id="A0A9R1CWQ2"/>
<comment type="caution">
    <text evidence="4">The sequence shown here is derived from an EMBL/GenBank/DDBJ whole genome shotgun (WGS) entry which is preliminary data.</text>
</comment>
<dbReference type="EMBL" id="BPUB01000001">
    <property type="protein sequence ID" value="GJG57799.1"/>
    <property type="molecule type" value="Genomic_DNA"/>
</dbReference>
<dbReference type="GO" id="GO:0046917">
    <property type="term" value="F:triphosphoribosyl-dephospho-CoA synthase activity"/>
    <property type="evidence" value="ECO:0007669"/>
    <property type="project" value="InterPro"/>
</dbReference>
<dbReference type="SUPFAM" id="SSF55729">
    <property type="entry name" value="Acyl-CoA N-acyltransferases (Nat)"/>
    <property type="match status" value="1"/>
</dbReference>
<reference evidence="4" key="1">
    <citation type="journal article" date="2022" name="Int. J. Syst. Evol. Microbiol.">
        <title>Prevotella lacticifex sp. nov., isolated from the rumen of cows.</title>
        <authorList>
            <person name="Shinkai T."/>
            <person name="Ikeyama N."/>
            <person name="Kumagai M."/>
            <person name="Ohmori H."/>
            <person name="Sakamoto M."/>
            <person name="Ohkuma M."/>
            <person name="Mitsumori M."/>
        </authorList>
    </citation>
    <scope>NUCLEOTIDE SEQUENCE</scope>
    <source>
        <strain evidence="4">R5076</strain>
    </source>
</reference>
<name>A0A9R1CWQ2_9BACT</name>
<organism evidence="4 5">
    <name type="scientific">Prevotella lacticifex</name>
    <dbReference type="NCBI Taxonomy" id="2854755"/>
    <lineage>
        <taxon>Bacteria</taxon>
        <taxon>Pseudomonadati</taxon>
        <taxon>Bacteroidota</taxon>
        <taxon>Bacteroidia</taxon>
        <taxon>Bacteroidales</taxon>
        <taxon>Prevotellaceae</taxon>
        <taxon>Prevotella</taxon>
    </lineage>
</organism>
<feature type="domain" description="Citrate lyase ligase C-terminal" evidence="3">
    <location>
        <begin position="146"/>
        <end position="327"/>
    </location>
</feature>
<dbReference type="GeneID" id="72468701"/>
<dbReference type="InterPro" id="IPR014729">
    <property type="entry name" value="Rossmann-like_a/b/a_fold"/>
</dbReference>
<evidence type="ECO:0000256" key="1">
    <source>
        <dbReference type="ARBA" id="ARBA00022741"/>
    </source>
</evidence>
<dbReference type="PANTHER" id="PTHR40599:SF1">
    <property type="entry name" value="[CITRATE [PRO-3S]-LYASE] LIGASE"/>
    <property type="match status" value="1"/>
</dbReference>
<dbReference type="PANTHER" id="PTHR40599">
    <property type="entry name" value="[CITRATE [PRO-3S]-LYASE] LIGASE"/>
    <property type="match status" value="1"/>
</dbReference>
<keyword evidence="1" id="KW-0547">Nucleotide-binding</keyword>
<dbReference type="InterPro" id="IPR013166">
    <property type="entry name" value="Citrate_lyase_ligase_C"/>
</dbReference>
<evidence type="ECO:0000259" key="3">
    <source>
        <dbReference type="SMART" id="SM00764"/>
    </source>
</evidence>
<keyword evidence="5" id="KW-1185">Reference proteome</keyword>
<proteinExistence type="predicted"/>
<dbReference type="InterPro" id="IPR016181">
    <property type="entry name" value="Acyl_CoA_acyltransferase"/>
</dbReference>
<evidence type="ECO:0000313" key="4">
    <source>
        <dbReference type="EMBL" id="GJG57799.1"/>
    </source>
</evidence>
<dbReference type="Proteomes" id="UP000825483">
    <property type="component" value="Unassembled WGS sequence"/>
</dbReference>
<dbReference type="Pfam" id="PF08218">
    <property type="entry name" value="Citrate_ly_lig"/>
    <property type="match status" value="1"/>
</dbReference>
<dbReference type="InterPro" id="IPR002736">
    <property type="entry name" value="CitG"/>
</dbReference>
<dbReference type="SMART" id="SM00764">
    <property type="entry name" value="Citrate_ly_lig"/>
    <property type="match status" value="1"/>
</dbReference>
<dbReference type="InterPro" id="IPR005216">
    <property type="entry name" value="Citrate_lyase_ligase"/>
</dbReference>
<dbReference type="NCBIfam" id="TIGR00124">
    <property type="entry name" value="cit_ly_ligase"/>
    <property type="match status" value="1"/>
</dbReference>
<sequence length="582" mass="65183">MYADYEINEMPVAYAPTRLKVENFLHRHGIDLDKTDYYAAISPSGDDTIVAAGGLLRDTIRCIAVDDAVSDEHLANRLVTHLMEIVQRRGFPTVKVFTKPKYEDIFKSLAFNTIATTDNVVFMENSRQPLNRYIDKLRALAKPGVSGVVVMNCNPFTLGHKYLVEYAARHVDNLYIIPLLDRSVGFNYEERREMICRATENLTNVTVCEGSAYSISKATFPTYFLKKVDVVTQQQIEIDLQIFCRYIAPALGATVRFVGSEPFDQLTRRYNEAMMERLPQCGIAVRCIDRVEKNGQAVSASNVRKLIAANRMHAAMAEVPPSTRPFVMAKFAVDALSRELATTPKPGLVDKANNGAHSDMDFILMQRSIDALRPYFVRLAQLGNSSSPLSIADIQQTGVEAERCMLRTTNGVNTHRGALFSLGITVAAAMWCYNNYDGNVDAGNLSRVIADIGSRWPRTSGTHGARVADKEKVTGARDNAATGYRQLFDVWVPYYRALRDDRHRDQKMLLKIMSMLDDTNIYFRAGKDVAERVKHSSSVLLDHFSMQSLEDMDEEFIKHNISPGGAADMLALTILVNAILKY</sequence>
<keyword evidence="2" id="KW-0067">ATP-binding</keyword>
<dbReference type="SUPFAM" id="SSF52374">
    <property type="entry name" value="Nucleotidylyl transferase"/>
    <property type="match status" value="1"/>
</dbReference>
<dbReference type="Pfam" id="PF01874">
    <property type="entry name" value="CitG"/>
    <property type="match status" value="1"/>
</dbReference>
<dbReference type="GO" id="GO:0005524">
    <property type="term" value="F:ATP binding"/>
    <property type="evidence" value="ECO:0007669"/>
    <property type="project" value="UniProtKB-KW"/>
</dbReference>
<evidence type="ECO:0000256" key="2">
    <source>
        <dbReference type="ARBA" id="ARBA00022840"/>
    </source>
</evidence>
<evidence type="ECO:0000313" key="5">
    <source>
        <dbReference type="Proteomes" id="UP000825483"/>
    </source>
</evidence>
<dbReference type="Gene3D" id="1.10.4200.10">
    <property type="entry name" value="Triphosphoribosyl-dephospho-CoA protein"/>
    <property type="match status" value="2"/>
</dbReference>